<evidence type="ECO:0000256" key="1">
    <source>
        <dbReference type="SAM" id="MobiDB-lite"/>
    </source>
</evidence>
<keyword evidence="2" id="KW-0812">Transmembrane</keyword>
<feature type="region of interest" description="Disordered" evidence="1">
    <location>
        <begin position="313"/>
        <end position="360"/>
    </location>
</feature>
<feature type="region of interest" description="Disordered" evidence="1">
    <location>
        <begin position="476"/>
        <end position="515"/>
    </location>
</feature>
<feature type="compositionally biased region" description="Basic residues" evidence="1">
    <location>
        <begin position="484"/>
        <end position="503"/>
    </location>
</feature>
<feature type="region of interest" description="Disordered" evidence="1">
    <location>
        <begin position="126"/>
        <end position="147"/>
    </location>
</feature>
<feature type="region of interest" description="Disordered" evidence="1">
    <location>
        <begin position="634"/>
        <end position="670"/>
    </location>
</feature>
<feature type="compositionally biased region" description="Basic residues" evidence="1">
    <location>
        <begin position="126"/>
        <end position="136"/>
    </location>
</feature>
<dbReference type="Proteomes" id="UP001054837">
    <property type="component" value="Unassembled WGS sequence"/>
</dbReference>
<comment type="caution">
    <text evidence="3">The sequence shown here is derived from an EMBL/GenBank/DDBJ whole genome shotgun (WGS) entry which is preliminary data.</text>
</comment>
<accession>A0AAV4M4A8</accession>
<keyword evidence="2" id="KW-0472">Membrane</keyword>
<evidence type="ECO:0000313" key="4">
    <source>
        <dbReference type="Proteomes" id="UP001054837"/>
    </source>
</evidence>
<gene>
    <name evidence="3" type="primary">AVEN_99524_1</name>
    <name evidence="3" type="ORF">CDAR_474431</name>
</gene>
<proteinExistence type="predicted"/>
<dbReference type="EMBL" id="BPLQ01000068">
    <property type="protein sequence ID" value="GIX67198.1"/>
    <property type="molecule type" value="Genomic_DNA"/>
</dbReference>
<keyword evidence="2" id="KW-1133">Transmembrane helix</keyword>
<organism evidence="3 4">
    <name type="scientific">Caerostris darwini</name>
    <dbReference type="NCBI Taxonomy" id="1538125"/>
    <lineage>
        <taxon>Eukaryota</taxon>
        <taxon>Metazoa</taxon>
        <taxon>Ecdysozoa</taxon>
        <taxon>Arthropoda</taxon>
        <taxon>Chelicerata</taxon>
        <taxon>Arachnida</taxon>
        <taxon>Araneae</taxon>
        <taxon>Araneomorphae</taxon>
        <taxon>Entelegynae</taxon>
        <taxon>Araneoidea</taxon>
        <taxon>Araneidae</taxon>
        <taxon>Caerostris</taxon>
    </lineage>
</organism>
<protein>
    <submittedName>
        <fullName evidence="3">Uncharacterized protein</fullName>
    </submittedName>
</protein>
<sequence length="670" mass="76602">MGLVFAIVALFQICSIRIIFAIDETLWVRRHSGSKNFIVKRYLKEEDTVDMQSGILNNFLHSKKEIPRDALNDSFRRRNSKNSFISTRHSDMPEFISHKGQNNKVGLQSTHNIKRQGFKDGRHTSIHHQYKGKPHSNKLGPKSSNQKMESYPIIRKYYRRKRPIMNHVKNSKSVSKHYRGPKTNKLFISDYRRLKNIYPNALKEYKKKTIRLRTNNQDKHLFLASTETPEDIKPKLNKDITSMEKVHKDLIQIENSVSTTLSPEESYNRWFESVRHTVTEDDDAEDDETLSSFITTIDYLNSTEIYEIDFNDSLEESSEESGRNYSLGNLENHHPIQLTNDSQTNGTNSSSPDGRSKSDANKGSEIQIFFLGDLGPEVPRHKKELAGAEAKSKPPSRPETLRKVGLVVMGLSGITLFALALTCLSFFTISKQKRNKRNRDASNDKEKTTVGLKDIVGWLVLTIRFFLRNREKVEKREGVNSKASAKKNTKRRKLSRKSHRPPRRKTDSSSTRTLYKDDRLISLPKQIKPHKTLCHQELHYAAKLKEERLVSGSASNDTICTTRSLNMSFESYVIKRTHKKDEPLKAIHTRAKEAICHSKPGSKFKQPQVLSNSSEVSYEYIPVACFSVKPKFPATSPKPTTTNHKKVITVPSLPTISDTNSSSDENARGS</sequence>
<evidence type="ECO:0000256" key="2">
    <source>
        <dbReference type="SAM" id="Phobius"/>
    </source>
</evidence>
<feature type="compositionally biased region" description="Polar residues" evidence="1">
    <location>
        <begin position="652"/>
        <end position="664"/>
    </location>
</feature>
<reference evidence="3 4" key="1">
    <citation type="submission" date="2021-06" db="EMBL/GenBank/DDBJ databases">
        <title>Caerostris darwini draft genome.</title>
        <authorList>
            <person name="Kono N."/>
            <person name="Arakawa K."/>
        </authorList>
    </citation>
    <scope>NUCLEOTIDE SEQUENCE [LARGE SCALE GENOMIC DNA]</scope>
</reference>
<evidence type="ECO:0000313" key="3">
    <source>
        <dbReference type="EMBL" id="GIX67198.1"/>
    </source>
</evidence>
<dbReference type="AlphaFoldDB" id="A0AAV4M4A8"/>
<name>A0AAV4M4A8_9ARAC</name>
<keyword evidence="4" id="KW-1185">Reference proteome</keyword>
<feature type="transmembrane region" description="Helical" evidence="2">
    <location>
        <begin position="404"/>
        <end position="429"/>
    </location>
</feature>
<feature type="compositionally biased region" description="Polar residues" evidence="1">
    <location>
        <begin position="337"/>
        <end position="353"/>
    </location>
</feature>